<feature type="compositionally biased region" description="Basic and acidic residues" evidence="1">
    <location>
        <begin position="54"/>
        <end position="66"/>
    </location>
</feature>
<evidence type="ECO:0000313" key="2">
    <source>
        <dbReference type="EMBL" id="ATZ52804.1"/>
    </source>
</evidence>
<proteinExistence type="predicted"/>
<name>A0A384JR12_BOTFB</name>
<accession>A0A384JR12</accession>
<reference evidence="2 3" key="3">
    <citation type="journal article" date="2017" name="Mol. Plant Pathol.">
        <title>A gapless genome sequence of the fungus Botrytis cinerea.</title>
        <authorList>
            <person name="Van Kan J.A."/>
            <person name="Stassen J.H."/>
            <person name="Mosbach A."/>
            <person name="Van Der Lee T.A."/>
            <person name="Faino L."/>
            <person name="Farmer A.D."/>
            <person name="Papasotiriou D.G."/>
            <person name="Zhou S."/>
            <person name="Seidl M.F."/>
            <person name="Cottam E."/>
            <person name="Edel D."/>
            <person name="Hahn M."/>
            <person name="Schwartz D.C."/>
            <person name="Dietrich R.A."/>
            <person name="Widdison S."/>
            <person name="Scalliet G."/>
        </authorList>
    </citation>
    <scope>NUCLEOTIDE SEQUENCE [LARGE SCALE GENOMIC DNA]</scope>
    <source>
        <strain evidence="2 3">B05.10</strain>
    </source>
</reference>
<evidence type="ECO:0000313" key="3">
    <source>
        <dbReference type="Proteomes" id="UP000001798"/>
    </source>
</evidence>
<organism evidence="2 3">
    <name type="scientific">Botryotinia fuckeliana (strain B05.10)</name>
    <name type="common">Noble rot fungus</name>
    <name type="synonym">Botrytis cinerea</name>
    <dbReference type="NCBI Taxonomy" id="332648"/>
    <lineage>
        <taxon>Eukaryota</taxon>
        <taxon>Fungi</taxon>
        <taxon>Dikarya</taxon>
        <taxon>Ascomycota</taxon>
        <taxon>Pezizomycotina</taxon>
        <taxon>Leotiomycetes</taxon>
        <taxon>Helotiales</taxon>
        <taxon>Sclerotiniaceae</taxon>
        <taxon>Botrytis</taxon>
    </lineage>
</organism>
<feature type="compositionally biased region" description="Basic residues" evidence="1">
    <location>
        <begin position="67"/>
        <end position="76"/>
    </location>
</feature>
<gene>
    <name evidence="2" type="ORF">BCIN_08g04350</name>
</gene>
<dbReference type="VEuPathDB" id="FungiDB:Bcin08g04350"/>
<sequence>MSCYCANYYGSINCQNMVLKFGDQCSSCLAQSPSHDEKFEWSDALLGQQWLENSSKEQMRRDEDKSRRGRVGRAVK</sequence>
<dbReference type="EMBL" id="CP009812">
    <property type="protein sequence ID" value="ATZ52804.1"/>
    <property type="molecule type" value="Genomic_DNA"/>
</dbReference>
<keyword evidence="3" id="KW-1185">Reference proteome</keyword>
<evidence type="ECO:0000256" key="1">
    <source>
        <dbReference type="SAM" id="MobiDB-lite"/>
    </source>
</evidence>
<reference evidence="2 3" key="2">
    <citation type="journal article" date="2012" name="Eukaryot. Cell">
        <title>Genome update of Botrytis cinerea strains B05.10 and T4.</title>
        <authorList>
            <person name="Staats M."/>
            <person name="van Kan J.A."/>
        </authorList>
    </citation>
    <scope>NUCLEOTIDE SEQUENCE [LARGE SCALE GENOMIC DNA]</scope>
    <source>
        <strain evidence="2 3">B05.10</strain>
    </source>
</reference>
<feature type="region of interest" description="Disordered" evidence="1">
    <location>
        <begin position="52"/>
        <end position="76"/>
    </location>
</feature>
<dbReference type="Proteomes" id="UP000001798">
    <property type="component" value="Chromosome 8"/>
</dbReference>
<dbReference type="KEGG" id="bfu:BCIN_08g04350"/>
<dbReference type="OrthoDB" id="5234231at2759"/>
<dbReference type="RefSeq" id="XP_001552295.1">
    <property type="nucleotide sequence ID" value="XM_001552245.2"/>
</dbReference>
<reference evidence="2 3" key="1">
    <citation type="journal article" date="2011" name="PLoS Genet.">
        <title>Genomic analysis of the necrotrophic fungal pathogens Sclerotinia sclerotiorum and Botrytis cinerea.</title>
        <authorList>
            <person name="Amselem J."/>
            <person name="Cuomo C.A."/>
            <person name="van Kan J.A."/>
            <person name="Viaud M."/>
            <person name="Benito E.P."/>
            <person name="Couloux A."/>
            <person name="Coutinho P.M."/>
            <person name="de Vries R.P."/>
            <person name="Dyer P.S."/>
            <person name="Fillinger S."/>
            <person name="Fournier E."/>
            <person name="Gout L."/>
            <person name="Hahn M."/>
            <person name="Kohn L."/>
            <person name="Lapalu N."/>
            <person name="Plummer K.M."/>
            <person name="Pradier J.M."/>
            <person name="Quevillon E."/>
            <person name="Sharon A."/>
            <person name="Simon A."/>
            <person name="ten Have A."/>
            <person name="Tudzynski B."/>
            <person name="Tudzynski P."/>
            <person name="Wincker P."/>
            <person name="Andrew M."/>
            <person name="Anthouard V."/>
            <person name="Beever R.E."/>
            <person name="Beffa R."/>
            <person name="Benoit I."/>
            <person name="Bouzid O."/>
            <person name="Brault B."/>
            <person name="Chen Z."/>
            <person name="Choquer M."/>
            <person name="Collemare J."/>
            <person name="Cotton P."/>
            <person name="Danchin E.G."/>
            <person name="Da Silva C."/>
            <person name="Gautier A."/>
            <person name="Giraud C."/>
            <person name="Giraud T."/>
            <person name="Gonzalez C."/>
            <person name="Grossetete S."/>
            <person name="Guldener U."/>
            <person name="Henrissat B."/>
            <person name="Howlett B.J."/>
            <person name="Kodira C."/>
            <person name="Kretschmer M."/>
            <person name="Lappartient A."/>
            <person name="Leroch M."/>
            <person name="Levis C."/>
            <person name="Mauceli E."/>
            <person name="Neuveglise C."/>
            <person name="Oeser B."/>
            <person name="Pearson M."/>
            <person name="Poulain J."/>
            <person name="Poussereau N."/>
            <person name="Quesneville H."/>
            <person name="Rascle C."/>
            <person name="Schumacher J."/>
            <person name="Segurens B."/>
            <person name="Sexton A."/>
            <person name="Silva E."/>
            <person name="Sirven C."/>
            <person name="Soanes D.M."/>
            <person name="Talbot N.J."/>
            <person name="Templeton M."/>
            <person name="Yandava C."/>
            <person name="Yarden O."/>
            <person name="Zeng Q."/>
            <person name="Rollins J.A."/>
            <person name="Lebrun M.H."/>
            <person name="Dickman M."/>
        </authorList>
    </citation>
    <scope>NUCLEOTIDE SEQUENCE [LARGE SCALE GENOMIC DNA]</scope>
    <source>
        <strain evidence="2 3">B05.10</strain>
    </source>
</reference>
<dbReference type="GeneID" id="5432834"/>
<protein>
    <submittedName>
        <fullName evidence="2">Uncharacterized protein</fullName>
    </submittedName>
</protein>
<dbReference type="OMA" id="YSERWHY"/>
<dbReference type="AlphaFoldDB" id="A0A384JR12"/>